<dbReference type="PANTHER" id="PTHR10426:SF88">
    <property type="entry name" value="ADIPOCYTE PLASMA MEMBRANE-ASSOCIATED PROTEIN HEMOMUCIN-RELATED"/>
    <property type="match status" value="1"/>
</dbReference>
<evidence type="ECO:0000313" key="6">
    <source>
        <dbReference type="Proteomes" id="UP000054359"/>
    </source>
</evidence>
<dbReference type="Pfam" id="PF20067">
    <property type="entry name" value="SSL_N"/>
    <property type="match status" value="1"/>
</dbReference>
<protein>
    <submittedName>
        <fullName evidence="5">Adipocyte plasma membrane-associated protein</fullName>
    </submittedName>
</protein>
<dbReference type="GO" id="GO:0012505">
    <property type="term" value="C:endomembrane system"/>
    <property type="evidence" value="ECO:0007669"/>
    <property type="project" value="TreeGrafter"/>
</dbReference>
<evidence type="ECO:0000256" key="3">
    <source>
        <dbReference type="ARBA" id="ARBA00023180"/>
    </source>
</evidence>
<reference evidence="5 6" key="1">
    <citation type="submission" date="2013-11" db="EMBL/GenBank/DDBJ databases">
        <title>Genome sequencing of Stegodyphus mimosarum.</title>
        <authorList>
            <person name="Bechsgaard J."/>
        </authorList>
    </citation>
    <scope>NUCLEOTIDE SEQUENCE [LARGE SCALE GENOMIC DNA]</scope>
</reference>
<feature type="non-terminal residue" evidence="5">
    <location>
        <position position="383"/>
    </location>
</feature>
<dbReference type="OMA" id="CCRTRAQ"/>
<evidence type="ECO:0000259" key="4">
    <source>
        <dbReference type="Pfam" id="PF03088"/>
    </source>
</evidence>
<proteinExistence type="inferred from homology"/>
<dbReference type="PANTHER" id="PTHR10426">
    <property type="entry name" value="STRICTOSIDINE SYNTHASE-RELATED"/>
    <property type="match status" value="1"/>
</dbReference>
<dbReference type="InterPro" id="IPR011042">
    <property type="entry name" value="6-blade_b-propeller_TolB-like"/>
</dbReference>
<dbReference type="Gene3D" id="2.120.10.30">
    <property type="entry name" value="TolB, C-terminal domain"/>
    <property type="match status" value="1"/>
</dbReference>
<feature type="domain" description="Strictosidine synthase conserved region" evidence="4">
    <location>
        <begin position="164"/>
        <end position="251"/>
    </location>
</feature>
<evidence type="ECO:0000256" key="1">
    <source>
        <dbReference type="ARBA" id="ARBA00009191"/>
    </source>
</evidence>
<keyword evidence="6" id="KW-1185">Reference proteome</keyword>
<dbReference type="EMBL" id="KK116501">
    <property type="protein sequence ID" value="KFM67955.1"/>
    <property type="molecule type" value="Genomic_DNA"/>
</dbReference>
<gene>
    <name evidence="5" type="ORF">X975_13522</name>
</gene>
<keyword evidence="3" id="KW-0325">Glycoprotein</keyword>
<keyword evidence="2" id="KW-0597">Phosphoprotein</keyword>
<accession>A0A087TS66</accession>
<dbReference type="SUPFAM" id="SSF63829">
    <property type="entry name" value="Calcium-dependent phosphotriesterase"/>
    <property type="match status" value="1"/>
</dbReference>
<dbReference type="Pfam" id="PF03088">
    <property type="entry name" value="Str_synth"/>
    <property type="match status" value="1"/>
</dbReference>
<evidence type="ECO:0000256" key="2">
    <source>
        <dbReference type="ARBA" id="ARBA00022553"/>
    </source>
</evidence>
<sequence length="383" mass="43074">DFEMTKWNFIVVLLAVLFYCYKSPFFRLVDPLSYSVSLPEKFEGALKPNEKLDKTERMHENEIHWPESLAVHQGVVYTGLGDGRIVRITPDKVTEICRTGKECAGQHEEHICGRPLGMKFNKAGLLYVVDGYLGLFTVDVKTGEKNIILPSDTLVMGKPLTLLNDLALDEKKNVIYLTQSSTKWNLSQVIVSIVEHDTSGRLLEYDLKTKVVTVLLKDLSFPNGVEFTHDGSALLIAEGNKNKIFKYIVTGPKKGFVVDLSLVLPGEPDNISRNKRGNYWVGLSTARTAESPGFHDRFSEYPFLRRVFLHVHKISTTPISFLLSLLPYKQAKEIAFELQNGRIVADLPIGYGMIIEFDDNGKIIQSLHSPSGKVVHISEVLEH</sequence>
<organism evidence="5 6">
    <name type="scientific">Stegodyphus mimosarum</name>
    <name type="common">African social velvet spider</name>
    <dbReference type="NCBI Taxonomy" id="407821"/>
    <lineage>
        <taxon>Eukaryota</taxon>
        <taxon>Metazoa</taxon>
        <taxon>Ecdysozoa</taxon>
        <taxon>Arthropoda</taxon>
        <taxon>Chelicerata</taxon>
        <taxon>Arachnida</taxon>
        <taxon>Araneae</taxon>
        <taxon>Araneomorphae</taxon>
        <taxon>Entelegynae</taxon>
        <taxon>Eresoidea</taxon>
        <taxon>Eresidae</taxon>
        <taxon>Stegodyphus</taxon>
    </lineage>
</organism>
<dbReference type="Proteomes" id="UP000054359">
    <property type="component" value="Unassembled WGS sequence"/>
</dbReference>
<comment type="similarity">
    <text evidence="1">Belongs to the strictosidine synthase family.</text>
</comment>
<feature type="non-terminal residue" evidence="5">
    <location>
        <position position="1"/>
    </location>
</feature>
<evidence type="ECO:0000313" key="5">
    <source>
        <dbReference type="EMBL" id="KFM67955.1"/>
    </source>
</evidence>
<dbReference type="GO" id="GO:0016787">
    <property type="term" value="F:hydrolase activity"/>
    <property type="evidence" value="ECO:0007669"/>
    <property type="project" value="TreeGrafter"/>
</dbReference>
<dbReference type="OrthoDB" id="5307922at2759"/>
<dbReference type="InterPro" id="IPR018119">
    <property type="entry name" value="Strictosidine_synth_cons-reg"/>
</dbReference>
<dbReference type="STRING" id="407821.A0A087TS66"/>
<name>A0A087TS66_STEMI</name>
<dbReference type="AlphaFoldDB" id="A0A087TS66"/>